<comment type="caution">
    <text evidence="2">The sequence shown here is derived from an EMBL/GenBank/DDBJ whole genome shotgun (WGS) entry which is preliminary data.</text>
</comment>
<accession>A0A4R3Y7A0</accession>
<gene>
    <name evidence="2" type="ORF">EDC63_106139</name>
</gene>
<name>A0A4R3Y7A0_9PROT</name>
<dbReference type="PROSITE" id="PS51257">
    <property type="entry name" value="PROKAR_LIPOPROTEIN"/>
    <property type="match status" value="1"/>
</dbReference>
<keyword evidence="1" id="KW-0732">Signal</keyword>
<dbReference type="OrthoDB" id="5866325at2"/>
<dbReference type="AlphaFoldDB" id="A0A4R3Y7A0"/>
<proteinExistence type="predicted"/>
<sequence length="237" mass="26678">MTRRLAIIILTAVSLTACTSTPKHPAAKGPASPDFKFNSLAKSDIDMVAEIHQQESLSHLRVLMEKLYRRNPREFKKSGQPNIESAVARVFDSPHNWNFPELHGKKSIESIYLTFQEDYKNDRVLALIAGLACMIITSYNDKTEFFLLDSLDPQKLYNSARNVEIAVWKLGNTRNSQGELFLLSNDAGGGIRNLSFEREFGKIIAEQDSMARVISEKTNRSFVRVVQSLATAVFIPI</sequence>
<dbReference type="EMBL" id="SMCO01000006">
    <property type="protein sequence ID" value="TCV86778.1"/>
    <property type="molecule type" value="Genomic_DNA"/>
</dbReference>
<feature type="signal peptide" evidence="1">
    <location>
        <begin position="1"/>
        <end position="19"/>
    </location>
</feature>
<protein>
    <recommendedName>
        <fullName evidence="4">Lipoprotein</fullName>
    </recommendedName>
</protein>
<evidence type="ECO:0008006" key="4">
    <source>
        <dbReference type="Google" id="ProtNLM"/>
    </source>
</evidence>
<dbReference type="Proteomes" id="UP000295367">
    <property type="component" value="Unassembled WGS sequence"/>
</dbReference>
<evidence type="ECO:0000313" key="2">
    <source>
        <dbReference type="EMBL" id="TCV86778.1"/>
    </source>
</evidence>
<organism evidence="2 3">
    <name type="scientific">Sulfurirhabdus autotrophica</name>
    <dbReference type="NCBI Taxonomy" id="1706046"/>
    <lineage>
        <taxon>Bacteria</taxon>
        <taxon>Pseudomonadati</taxon>
        <taxon>Pseudomonadota</taxon>
        <taxon>Betaproteobacteria</taxon>
        <taxon>Nitrosomonadales</taxon>
        <taxon>Sulfuricellaceae</taxon>
        <taxon>Sulfurirhabdus</taxon>
    </lineage>
</organism>
<keyword evidence="3" id="KW-1185">Reference proteome</keyword>
<reference evidence="2 3" key="1">
    <citation type="submission" date="2019-03" db="EMBL/GenBank/DDBJ databases">
        <title>Genomic Encyclopedia of Type Strains, Phase IV (KMG-IV): sequencing the most valuable type-strain genomes for metagenomic binning, comparative biology and taxonomic classification.</title>
        <authorList>
            <person name="Goeker M."/>
        </authorList>
    </citation>
    <scope>NUCLEOTIDE SEQUENCE [LARGE SCALE GENOMIC DNA]</scope>
    <source>
        <strain evidence="2 3">DSM 100309</strain>
    </source>
</reference>
<evidence type="ECO:0000256" key="1">
    <source>
        <dbReference type="SAM" id="SignalP"/>
    </source>
</evidence>
<dbReference type="RefSeq" id="WP_124948188.1">
    <property type="nucleotide sequence ID" value="NZ_BHVT01000076.1"/>
</dbReference>
<feature type="chain" id="PRO_5020242407" description="Lipoprotein" evidence="1">
    <location>
        <begin position="20"/>
        <end position="237"/>
    </location>
</feature>
<evidence type="ECO:0000313" key="3">
    <source>
        <dbReference type="Proteomes" id="UP000295367"/>
    </source>
</evidence>